<dbReference type="AlphaFoldDB" id="A0A934RE78"/>
<dbReference type="Proteomes" id="UP000658278">
    <property type="component" value="Unassembled WGS sequence"/>
</dbReference>
<keyword evidence="3" id="KW-1185">Reference proteome</keyword>
<evidence type="ECO:0000256" key="1">
    <source>
        <dbReference type="SAM" id="MobiDB-lite"/>
    </source>
</evidence>
<dbReference type="Gene3D" id="2.180.10.10">
    <property type="entry name" value="RHS repeat-associated core"/>
    <property type="match status" value="1"/>
</dbReference>
<feature type="compositionally biased region" description="Polar residues" evidence="1">
    <location>
        <begin position="288"/>
        <end position="298"/>
    </location>
</feature>
<accession>A0A934RE78</accession>
<dbReference type="EMBL" id="JAENII010000008">
    <property type="protein sequence ID" value="MBK1827589.1"/>
    <property type="molecule type" value="Genomic_DNA"/>
</dbReference>
<dbReference type="PANTHER" id="PTHR32305:SF15">
    <property type="entry name" value="PROTEIN RHSA-RELATED"/>
    <property type="match status" value="1"/>
</dbReference>
<sequence>MELGGESEGREITVEATHTRPSLKKATYGYDQRDRLTSINWSGPGLYGSGENSSFTYDDSGRPLTQNNSIATVTTTYHANGDPSTVTQAHTGQSYLVGYDHDDAGRLSHLTYPTSPGGTEQVDYRYNLRGQLQYVYNPDDGQTTALATYTRRKDGLIDWLQYENGASTDPNYDQGKRLTGRVHRNTNGGWMDGNWYTYDKRSRRIAQAWKGNVGDRYQHDAAGQLTAVDHDVSDPRNTTAPFVKDHDYSYDDMGNRTSLAVTLQGASSTVAQGNTNYAPNDLNQYATITSPTTPPQGTRNHDADGNLTSDGTRSFVWDAWNRLREVRDSAGNPIAYYHYDALGRRVAKETTTHATSADDGSSLVAETVLFVYDGWNVIQEHAAAPSTNAPILRAYLVWGEDLSGSLQGAGGVGGLLARVVTGSHALYYHYDGNGNPARLTNQANNGGIYRYDAFGNVRESTGVLVDDNPWQFSTKYRDEETGFSYYGYRYYDPVTGRWPSRDPIGERGGVNLYGFVGNDGVNRWDLLGLVALQTKYDTARSAAVAAMKEIFPLSKKNHWEYGGFILRCWSRSEKSRVDCSCRNADESEYDMRKHTSDDCQKTTTVRFDLYYLYTPAITDKEERSVRLHNADNPEESEFEKFRNYRNGDDQCHVIGYYHSQPGPRSPKHQRPPYNPDVVDVDWHVYDINMRMARYFSVEDYHFGKGLGLELGFVVNPDGDMVELDLSRKPRADRKGRVDGTVHPDDTTNIGNAK</sequence>
<organism evidence="2 3">
    <name type="scientific">Haloferula rosea</name>
    <dbReference type="NCBI Taxonomy" id="490093"/>
    <lineage>
        <taxon>Bacteria</taxon>
        <taxon>Pseudomonadati</taxon>
        <taxon>Verrucomicrobiota</taxon>
        <taxon>Verrucomicrobiia</taxon>
        <taxon>Verrucomicrobiales</taxon>
        <taxon>Verrucomicrobiaceae</taxon>
        <taxon>Haloferula</taxon>
    </lineage>
</organism>
<dbReference type="Pfam" id="PF05593">
    <property type="entry name" value="RHS_repeat"/>
    <property type="match status" value="1"/>
</dbReference>
<name>A0A934RE78_9BACT</name>
<feature type="region of interest" description="Disordered" evidence="1">
    <location>
        <begin position="288"/>
        <end position="308"/>
    </location>
</feature>
<proteinExistence type="predicted"/>
<dbReference type="InterPro" id="IPR022385">
    <property type="entry name" value="Rhs_assc_core"/>
</dbReference>
<dbReference type="PRINTS" id="PR00394">
    <property type="entry name" value="RHSPROTEIN"/>
</dbReference>
<dbReference type="InterPro" id="IPR050708">
    <property type="entry name" value="T6SS_VgrG/RHS"/>
</dbReference>
<feature type="compositionally biased region" description="Basic and acidic residues" evidence="1">
    <location>
        <begin position="731"/>
        <end position="745"/>
    </location>
</feature>
<gene>
    <name evidence="2" type="ORF">JIN81_11205</name>
</gene>
<reference evidence="2" key="1">
    <citation type="submission" date="2021-01" db="EMBL/GenBank/DDBJ databases">
        <title>Modified the classification status of verrucomicrobia.</title>
        <authorList>
            <person name="Feng X."/>
        </authorList>
    </citation>
    <scope>NUCLEOTIDE SEQUENCE</scope>
    <source>
        <strain evidence="2">KCTC 22201</strain>
    </source>
</reference>
<comment type="caution">
    <text evidence="2">The sequence shown here is derived from an EMBL/GenBank/DDBJ whole genome shotgun (WGS) entry which is preliminary data.</text>
</comment>
<evidence type="ECO:0000313" key="3">
    <source>
        <dbReference type="Proteomes" id="UP000658278"/>
    </source>
</evidence>
<feature type="region of interest" description="Disordered" evidence="1">
    <location>
        <begin position="731"/>
        <end position="753"/>
    </location>
</feature>
<dbReference type="RefSeq" id="WP_200279233.1">
    <property type="nucleotide sequence ID" value="NZ_JAENII010000008.1"/>
</dbReference>
<dbReference type="NCBIfam" id="TIGR03696">
    <property type="entry name" value="Rhs_assc_core"/>
    <property type="match status" value="1"/>
</dbReference>
<evidence type="ECO:0000313" key="2">
    <source>
        <dbReference type="EMBL" id="MBK1827589.1"/>
    </source>
</evidence>
<protein>
    <submittedName>
        <fullName evidence="2">RHS repeat-associated core domain-containing protein</fullName>
    </submittedName>
</protein>
<dbReference type="PANTHER" id="PTHR32305">
    <property type="match status" value="1"/>
</dbReference>
<dbReference type="InterPro" id="IPR031325">
    <property type="entry name" value="RHS_repeat"/>
</dbReference>